<sequence length="592" mass="67228">MSLSQILTPSIQKAIQALFDVSVDKIEFQTTRKEFEGDITMVIFPLLKVIKSNPAELGNKIGNYLVENVSEVARFNVVSGFLNIVISDSYYLNFFNEIKDNTKFGYVTPNPEEKAIMVEYSSPNTNKPLHLGHVRNNLLGYSVAEIIKASGKKVYKTQIINDRGIHICKSMLAWEKFGNGETPESSNLKGDKLVGKYYVEFDKAYKAEINQLIETGKTEEEAKKQAPIIIEAQEMLKKWEAGDEKVIELWKMMNQWVYDGFATTYNNLGVNFDKYYYESNTYLLGKDVVQVGLDKGVFEKDPDGSVWIDLTDEGLDRKIVLRSDGTAVYMTQDIGTAIQRVKDMPDVGGMVYTVGNEQDYHFKVLFLILKKLGFDWASSLYHLSYGMVDLPSGKMKSREGTVVDADDLMQDMTDTAKQISEDLGKLDSYSAEEKAKLYKTIGLGALKYYILKVDPKKRILFNPEESVDFAGNTGPFIQYTYARIQSIIRKADFDFSAKTNIEELHEKEKELVKQIELFPEVIQNAAQNHSPALIANYTYDLVKEYNSFYQSVHILGEVDLTKKIFRVQLSQKVAEVIKSALTLMGIEVPERM</sequence>
<feature type="domain" description="DALR anticodon binding" evidence="11">
    <location>
        <begin position="477"/>
        <end position="592"/>
    </location>
</feature>
<comment type="catalytic activity">
    <reaction evidence="8 9">
        <text>tRNA(Arg) + L-arginine + ATP = L-arginyl-tRNA(Arg) + AMP + diphosphate</text>
        <dbReference type="Rhea" id="RHEA:20301"/>
        <dbReference type="Rhea" id="RHEA-COMP:9658"/>
        <dbReference type="Rhea" id="RHEA-COMP:9673"/>
        <dbReference type="ChEBI" id="CHEBI:30616"/>
        <dbReference type="ChEBI" id="CHEBI:32682"/>
        <dbReference type="ChEBI" id="CHEBI:33019"/>
        <dbReference type="ChEBI" id="CHEBI:78442"/>
        <dbReference type="ChEBI" id="CHEBI:78513"/>
        <dbReference type="ChEBI" id="CHEBI:456215"/>
        <dbReference type="EC" id="6.1.1.19"/>
    </reaction>
</comment>
<evidence type="ECO:0000256" key="3">
    <source>
        <dbReference type="ARBA" id="ARBA00022598"/>
    </source>
</evidence>
<dbReference type="Gene3D" id="3.30.1360.70">
    <property type="entry name" value="Arginyl tRNA synthetase N-terminal domain"/>
    <property type="match status" value="1"/>
</dbReference>
<dbReference type="Gene3D" id="1.10.730.10">
    <property type="entry name" value="Isoleucyl-tRNA Synthetase, Domain 1"/>
    <property type="match status" value="1"/>
</dbReference>
<dbReference type="FunFam" id="1.10.730.10:FF:000006">
    <property type="entry name" value="Arginyl-tRNA synthetase 2, mitochondrial"/>
    <property type="match status" value="1"/>
</dbReference>
<dbReference type="SMART" id="SM01016">
    <property type="entry name" value="Arg_tRNA_synt_N"/>
    <property type="match status" value="1"/>
</dbReference>
<evidence type="ECO:0000256" key="2">
    <source>
        <dbReference type="ARBA" id="ARBA00022490"/>
    </source>
</evidence>
<dbReference type="EC" id="6.1.1.19" evidence="9"/>
<dbReference type="InterPro" id="IPR009080">
    <property type="entry name" value="tRNAsynth_Ia_anticodon-bd"/>
</dbReference>
<comment type="caution">
    <text evidence="13">The sequence shown here is derived from an EMBL/GenBank/DDBJ whole genome shotgun (WGS) entry which is preliminary data.</text>
</comment>
<evidence type="ECO:0000256" key="4">
    <source>
        <dbReference type="ARBA" id="ARBA00022741"/>
    </source>
</evidence>
<dbReference type="Pfam" id="PF03485">
    <property type="entry name" value="Arg_tRNA_synt_N"/>
    <property type="match status" value="1"/>
</dbReference>
<accession>A0A3D9FK15</accession>
<evidence type="ECO:0000256" key="6">
    <source>
        <dbReference type="ARBA" id="ARBA00022917"/>
    </source>
</evidence>
<dbReference type="InterPro" id="IPR035684">
    <property type="entry name" value="ArgRS_core"/>
</dbReference>
<dbReference type="Pfam" id="PF00750">
    <property type="entry name" value="tRNA-synt_1d"/>
    <property type="match status" value="1"/>
</dbReference>
<comment type="subcellular location">
    <subcellularLocation>
        <location evidence="9">Cytoplasm</location>
    </subcellularLocation>
</comment>
<evidence type="ECO:0000313" key="13">
    <source>
        <dbReference type="EMBL" id="RED19524.1"/>
    </source>
</evidence>
<dbReference type="InterPro" id="IPR005148">
    <property type="entry name" value="Arg-tRNA-synth_N"/>
</dbReference>
<dbReference type="SUPFAM" id="SSF52374">
    <property type="entry name" value="Nucleotidylyl transferase"/>
    <property type="match status" value="1"/>
</dbReference>
<dbReference type="RefSeq" id="WP_115889759.1">
    <property type="nucleotide sequence ID" value="NZ_QRDQ01000012.1"/>
</dbReference>
<evidence type="ECO:0000259" key="11">
    <source>
        <dbReference type="SMART" id="SM00836"/>
    </source>
</evidence>
<dbReference type="EMBL" id="QRDQ01000012">
    <property type="protein sequence ID" value="RED19524.1"/>
    <property type="molecule type" value="Genomic_DNA"/>
</dbReference>
<dbReference type="SMART" id="SM00836">
    <property type="entry name" value="DALR_1"/>
    <property type="match status" value="1"/>
</dbReference>
<dbReference type="AlphaFoldDB" id="A0A3D9FK15"/>
<dbReference type="Pfam" id="PF05746">
    <property type="entry name" value="DALR_1"/>
    <property type="match status" value="1"/>
</dbReference>
<dbReference type="OrthoDB" id="9805987at2"/>
<dbReference type="FunFam" id="3.40.50.620:FF:000125">
    <property type="entry name" value="Arginine--tRNA ligase"/>
    <property type="match status" value="1"/>
</dbReference>
<dbReference type="PANTHER" id="PTHR11956:SF5">
    <property type="entry name" value="ARGININE--TRNA LIGASE, CYTOPLASMIC"/>
    <property type="match status" value="1"/>
</dbReference>
<evidence type="ECO:0000313" key="14">
    <source>
        <dbReference type="Proteomes" id="UP000257004"/>
    </source>
</evidence>
<evidence type="ECO:0000256" key="9">
    <source>
        <dbReference type="HAMAP-Rule" id="MF_00123"/>
    </source>
</evidence>
<dbReference type="PANTHER" id="PTHR11956">
    <property type="entry name" value="ARGINYL-TRNA SYNTHETASE"/>
    <property type="match status" value="1"/>
</dbReference>
<reference evidence="13 14" key="1">
    <citation type="submission" date="2018-07" db="EMBL/GenBank/DDBJ databases">
        <title>Genomic Encyclopedia of Archaeal and Bacterial Type Strains, Phase II (KMG-II): from individual species to whole genera.</title>
        <authorList>
            <person name="Goeker M."/>
        </authorList>
    </citation>
    <scope>NUCLEOTIDE SEQUENCE [LARGE SCALE GENOMIC DNA]</scope>
    <source>
        <strain evidence="13 14">DSM 25795</strain>
    </source>
</reference>
<keyword evidence="14" id="KW-1185">Reference proteome</keyword>
<dbReference type="GO" id="GO:0004814">
    <property type="term" value="F:arginine-tRNA ligase activity"/>
    <property type="evidence" value="ECO:0007669"/>
    <property type="project" value="UniProtKB-UniRule"/>
</dbReference>
<evidence type="ECO:0000256" key="5">
    <source>
        <dbReference type="ARBA" id="ARBA00022840"/>
    </source>
</evidence>
<proteinExistence type="inferred from homology"/>
<dbReference type="SUPFAM" id="SSF55190">
    <property type="entry name" value="Arginyl-tRNA synthetase (ArgRS), N-terminal 'additional' domain"/>
    <property type="match status" value="1"/>
</dbReference>
<evidence type="ECO:0000256" key="1">
    <source>
        <dbReference type="ARBA" id="ARBA00005594"/>
    </source>
</evidence>
<comment type="subunit">
    <text evidence="9">Monomer.</text>
</comment>
<evidence type="ECO:0000256" key="8">
    <source>
        <dbReference type="ARBA" id="ARBA00049339"/>
    </source>
</evidence>
<protein>
    <recommendedName>
        <fullName evidence="9">Arginine--tRNA ligase</fullName>
        <ecNumber evidence="9">6.1.1.19</ecNumber>
    </recommendedName>
    <alternativeName>
        <fullName evidence="9">Arginyl-tRNA synthetase</fullName>
        <shortName evidence="9">ArgRS</shortName>
    </alternativeName>
</protein>
<organism evidence="13 14">
    <name type="scientific">Flavobacterium cutihirudinis</name>
    <dbReference type="NCBI Taxonomy" id="1265740"/>
    <lineage>
        <taxon>Bacteria</taxon>
        <taxon>Pseudomonadati</taxon>
        <taxon>Bacteroidota</taxon>
        <taxon>Flavobacteriia</taxon>
        <taxon>Flavobacteriales</taxon>
        <taxon>Flavobacteriaceae</taxon>
        <taxon>Flavobacterium</taxon>
    </lineage>
</organism>
<dbReference type="Gene3D" id="3.40.50.620">
    <property type="entry name" value="HUPs"/>
    <property type="match status" value="1"/>
</dbReference>
<evidence type="ECO:0000256" key="10">
    <source>
        <dbReference type="RuleBase" id="RU363038"/>
    </source>
</evidence>
<comment type="similarity">
    <text evidence="1 9 10">Belongs to the class-I aminoacyl-tRNA synthetase family.</text>
</comment>
<dbReference type="GO" id="GO:0005737">
    <property type="term" value="C:cytoplasm"/>
    <property type="evidence" value="ECO:0007669"/>
    <property type="project" value="UniProtKB-SubCell"/>
</dbReference>
<dbReference type="InterPro" id="IPR008909">
    <property type="entry name" value="DALR_anticod-bd"/>
</dbReference>
<feature type="short sequence motif" description="'HIGH' region" evidence="9">
    <location>
        <begin position="123"/>
        <end position="133"/>
    </location>
</feature>
<evidence type="ECO:0000256" key="7">
    <source>
        <dbReference type="ARBA" id="ARBA00023146"/>
    </source>
</evidence>
<dbReference type="InterPro" id="IPR001278">
    <property type="entry name" value="Arg-tRNA-ligase"/>
</dbReference>
<dbReference type="InterPro" id="IPR036695">
    <property type="entry name" value="Arg-tRNA-synth_N_sf"/>
</dbReference>
<keyword evidence="5 9" id="KW-0067">ATP-binding</keyword>
<keyword evidence="7 9" id="KW-0030">Aminoacyl-tRNA synthetase</keyword>
<dbReference type="PRINTS" id="PR01038">
    <property type="entry name" value="TRNASYNTHARG"/>
</dbReference>
<dbReference type="Proteomes" id="UP000257004">
    <property type="component" value="Unassembled WGS sequence"/>
</dbReference>
<dbReference type="NCBIfam" id="TIGR00456">
    <property type="entry name" value="argS"/>
    <property type="match status" value="1"/>
</dbReference>
<keyword evidence="6 9" id="KW-0648">Protein biosynthesis</keyword>
<dbReference type="SUPFAM" id="SSF47323">
    <property type="entry name" value="Anticodon-binding domain of a subclass of class I aminoacyl-tRNA synthetases"/>
    <property type="match status" value="1"/>
</dbReference>
<keyword evidence="2 9" id="KW-0963">Cytoplasm</keyword>
<evidence type="ECO:0000259" key="12">
    <source>
        <dbReference type="SMART" id="SM01016"/>
    </source>
</evidence>
<keyword evidence="4 9" id="KW-0547">Nucleotide-binding</keyword>
<dbReference type="PROSITE" id="PS00178">
    <property type="entry name" value="AA_TRNA_LIGASE_I"/>
    <property type="match status" value="1"/>
</dbReference>
<dbReference type="GO" id="GO:0006420">
    <property type="term" value="P:arginyl-tRNA aminoacylation"/>
    <property type="evidence" value="ECO:0007669"/>
    <property type="project" value="UniProtKB-UniRule"/>
</dbReference>
<dbReference type="HAMAP" id="MF_00123">
    <property type="entry name" value="Arg_tRNA_synth"/>
    <property type="match status" value="1"/>
</dbReference>
<gene>
    <name evidence="9" type="primary">argS</name>
    <name evidence="13" type="ORF">BD847_3809</name>
</gene>
<keyword evidence="3 9" id="KW-0436">Ligase</keyword>
<dbReference type="InterPro" id="IPR001412">
    <property type="entry name" value="aa-tRNA-synth_I_CS"/>
</dbReference>
<name>A0A3D9FK15_9FLAO</name>
<dbReference type="GO" id="GO:0005524">
    <property type="term" value="F:ATP binding"/>
    <property type="evidence" value="ECO:0007669"/>
    <property type="project" value="UniProtKB-UniRule"/>
</dbReference>
<dbReference type="InterPro" id="IPR014729">
    <property type="entry name" value="Rossmann-like_a/b/a_fold"/>
</dbReference>
<feature type="domain" description="Arginyl tRNA synthetase N-terminal" evidence="12">
    <location>
        <begin position="5"/>
        <end position="86"/>
    </location>
</feature>